<evidence type="ECO:0000256" key="3">
    <source>
        <dbReference type="ARBA" id="ARBA00023237"/>
    </source>
</evidence>
<dbReference type="SUPFAM" id="SSF82171">
    <property type="entry name" value="DPP6 N-terminal domain-like"/>
    <property type="match status" value="1"/>
</dbReference>
<dbReference type="Gene3D" id="2.120.10.30">
    <property type="entry name" value="TolB, C-terminal domain"/>
    <property type="match status" value="1"/>
</dbReference>
<dbReference type="InterPro" id="IPR050330">
    <property type="entry name" value="Bact_OuterMem_StrucFunc"/>
</dbReference>
<evidence type="ECO:0000313" key="6">
    <source>
        <dbReference type="EMBL" id="UYW00732.1"/>
    </source>
</evidence>
<dbReference type="InterPro" id="IPR011042">
    <property type="entry name" value="6-blade_b-propeller_TolB-like"/>
</dbReference>
<dbReference type="CDD" id="cd07185">
    <property type="entry name" value="OmpA_C-like"/>
    <property type="match status" value="1"/>
</dbReference>
<dbReference type="Proteomes" id="UP001163328">
    <property type="component" value="Chromosome"/>
</dbReference>
<evidence type="ECO:0000313" key="7">
    <source>
        <dbReference type="Proteomes" id="UP001163328"/>
    </source>
</evidence>
<evidence type="ECO:0000259" key="5">
    <source>
        <dbReference type="PROSITE" id="PS51123"/>
    </source>
</evidence>
<dbReference type="InterPro" id="IPR036737">
    <property type="entry name" value="OmpA-like_sf"/>
</dbReference>
<dbReference type="PROSITE" id="PS51123">
    <property type="entry name" value="OMPA_2"/>
    <property type="match status" value="1"/>
</dbReference>
<dbReference type="Pfam" id="PF00691">
    <property type="entry name" value="OmpA"/>
    <property type="match status" value="1"/>
</dbReference>
<comment type="subcellular location">
    <subcellularLocation>
        <location evidence="1">Cell outer membrane</location>
    </subcellularLocation>
</comment>
<dbReference type="PANTHER" id="PTHR30329:SF21">
    <property type="entry name" value="LIPOPROTEIN YIAD-RELATED"/>
    <property type="match status" value="1"/>
</dbReference>
<feature type="domain" description="OmpA-like" evidence="5">
    <location>
        <begin position="341"/>
        <end position="460"/>
    </location>
</feature>
<dbReference type="InterPro" id="IPR011659">
    <property type="entry name" value="WD40"/>
</dbReference>
<dbReference type="PANTHER" id="PTHR30329">
    <property type="entry name" value="STATOR ELEMENT OF FLAGELLAR MOTOR COMPLEX"/>
    <property type="match status" value="1"/>
</dbReference>
<dbReference type="RefSeq" id="WP_264432788.1">
    <property type="nucleotide sequence ID" value="NZ_CP081495.1"/>
</dbReference>
<sequence length="460" mass="52770">MWLRTKATRAKVRTNKITKEKIPNILCTEVSTDYDLKYPTLFSYILRSDLNEGVITFNKENNVAYLSRKKDLASEDFFLYKTELIDEIKGIWSDPEEVLIDNKSIALSTPRLSQDNKKLYFAAELPGGYGGYDLYIADINEDKSIGNVKNLGPEINTQYNEISVVEEGQFIYFSSDMPGGFGGYDIYRASQRGDSYKYKINIGKKINTPNNEINLVPITKSEGYFTSNKNTGEIFDVFRYNINFNDVMVETKFVDKKSESIGNLPVQIINEDGEVLFEGNTDENGMVSISLLPFTEINYDFDSDKYFSNERLFYTIKDDNPKHYKTIELDQYQLEPAAEKLDFIKIAADNTVYFAFDKFSVKPNEIQNVLNIANLLKEYPDMDVVISGYADAAGPHSYNYKLTERRINAVITILKQNGIEERRIIKDPKGNATLFIQCTKCTREQNALNRSVRFKVEDNK</sequence>
<dbReference type="PRINTS" id="PR01021">
    <property type="entry name" value="OMPADOMAIN"/>
</dbReference>
<evidence type="ECO:0000256" key="2">
    <source>
        <dbReference type="ARBA" id="ARBA00023136"/>
    </source>
</evidence>
<accession>A0ABY6LYV8</accession>
<keyword evidence="2 4" id="KW-0472">Membrane</keyword>
<keyword evidence="3" id="KW-0998">Cell outer membrane</keyword>
<dbReference type="InterPro" id="IPR006664">
    <property type="entry name" value="OMP_bac"/>
</dbReference>
<evidence type="ECO:0000256" key="1">
    <source>
        <dbReference type="ARBA" id="ARBA00004442"/>
    </source>
</evidence>
<dbReference type="Gene3D" id="3.30.1330.60">
    <property type="entry name" value="OmpA-like domain"/>
    <property type="match status" value="1"/>
</dbReference>
<keyword evidence="7" id="KW-1185">Reference proteome</keyword>
<dbReference type="SUPFAM" id="SSF103088">
    <property type="entry name" value="OmpA-like"/>
    <property type="match status" value="1"/>
</dbReference>
<dbReference type="InterPro" id="IPR006665">
    <property type="entry name" value="OmpA-like"/>
</dbReference>
<proteinExistence type="predicted"/>
<evidence type="ECO:0000256" key="4">
    <source>
        <dbReference type="PROSITE-ProRule" id="PRU00473"/>
    </source>
</evidence>
<dbReference type="Pfam" id="PF07676">
    <property type="entry name" value="PD40"/>
    <property type="match status" value="1"/>
</dbReference>
<name>A0ABY6LYV8_9FLAO</name>
<protein>
    <submittedName>
        <fullName evidence="6">OmpA family protein</fullName>
    </submittedName>
</protein>
<gene>
    <name evidence="6" type="ORF">K5I29_09395</name>
</gene>
<dbReference type="EMBL" id="CP081495">
    <property type="protein sequence ID" value="UYW00732.1"/>
    <property type="molecule type" value="Genomic_DNA"/>
</dbReference>
<reference evidence="6" key="1">
    <citation type="submission" date="2021-08" db="EMBL/GenBank/DDBJ databases">
        <title>Flavobacterium sp. strain CC-SYL302.</title>
        <authorList>
            <person name="Lin S.-Y."/>
            <person name="Lee T.-H."/>
            <person name="Young C.-C."/>
        </authorList>
    </citation>
    <scope>NUCLEOTIDE SEQUENCE</scope>
    <source>
        <strain evidence="6">CC-SYL302</strain>
    </source>
</reference>
<organism evidence="6 7">
    <name type="scientific">Flavobacterium agricola</name>
    <dbReference type="NCBI Taxonomy" id="2870839"/>
    <lineage>
        <taxon>Bacteria</taxon>
        <taxon>Pseudomonadati</taxon>
        <taxon>Bacteroidota</taxon>
        <taxon>Flavobacteriia</taxon>
        <taxon>Flavobacteriales</taxon>
        <taxon>Flavobacteriaceae</taxon>
        <taxon>Flavobacterium</taxon>
    </lineage>
</organism>